<evidence type="ECO:0000313" key="1">
    <source>
        <dbReference type="EMBL" id="EDL85340.1"/>
    </source>
</evidence>
<organism evidence="1 2">
    <name type="scientific">Rattus norvegicus</name>
    <name type="common">Rat</name>
    <dbReference type="NCBI Taxonomy" id="10116"/>
    <lineage>
        <taxon>Eukaryota</taxon>
        <taxon>Metazoa</taxon>
        <taxon>Chordata</taxon>
        <taxon>Craniata</taxon>
        <taxon>Vertebrata</taxon>
        <taxon>Euteleostomi</taxon>
        <taxon>Mammalia</taxon>
        <taxon>Eutheria</taxon>
        <taxon>Euarchontoglires</taxon>
        <taxon>Glires</taxon>
        <taxon>Rodentia</taxon>
        <taxon>Myomorpha</taxon>
        <taxon>Muroidea</taxon>
        <taxon>Muridae</taxon>
        <taxon>Murinae</taxon>
        <taxon>Rattus</taxon>
    </lineage>
</organism>
<accession>A6K6I0</accession>
<proteinExistence type="predicted"/>
<gene>
    <name evidence="1" type="ORF">rCG_63111</name>
</gene>
<evidence type="ECO:0000313" key="2">
    <source>
        <dbReference type="Proteomes" id="UP000234681"/>
    </source>
</evidence>
<dbReference type="EMBL" id="CH474023">
    <property type="protein sequence ID" value="EDL85340.1"/>
    <property type="molecule type" value="Genomic_DNA"/>
</dbReference>
<dbReference type="Proteomes" id="UP000234681">
    <property type="component" value="Chromosome 15"/>
</dbReference>
<sequence length="83" mass="9318">MAVFASSFLSSFVTLNWSHQALVRHSPAELYPHPLGVLPFFLFSSSPSSSHSSPSSFLDMNLFLQLALIKHLLKHILYFIILS</sequence>
<reference evidence="1 2" key="1">
    <citation type="submission" date="2005-07" db="EMBL/GenBank/DDBJ databases">
        <authorList>
            <person name="Mural R.J."/>
            <person name="Li P.W."/>
            <person name="Adams M.D."/>
            <person name="Amanatides P.G."/>
            <person name="Baden-Tillson H."/>
            <person name="Barnstead M."/>
            <person name="Chin S.H."/>
            <person name="Dew I."/>
            <person name="Evans C.A."/>
            <person name="Ferriera S."/>
            <person name="Flanigan M."/>
            <person name="Fosler C."/>
            <person name="Glodek A."/>
            <person name="Gu Z."/>
            <person name="Holt R.A."/>
            <person name="Jennings D."/>
            <person name="Kraft C.L."/>
            <person name="Lu F."/>
            <person name="Nguyen T."/>
            <person name="Nusskern D.R."/>
            <person name="Pfannkoch C.M."/>
            <person name="Sitter C."/>
            <person name="Sutton G.G."/>
            <person name="Venter J.C."/>
            <person name="Wang Z."/>
            <person name="Woodage T."/>
            <person name="Zheng X.H."/>
            <person name="Zhong F."/>
        </authorList>
    </citation>
    <scope>NUCLEOTIDE SEQUENCE [LARGE SCALE GENOMIC DNA]</scope>
    <source>
        <strain>BN</strain>
        <strain evidence="2">Sprague-Dawley</strain>
    </source>
</reference>
<name>A6K6I0_RAT</name>
<dbReference type="AlphaFoldDB" id="A6K6I0"/>
<protein>
    <submittedName>
        <fullName evidence="1">RCG63111</fullName>
    </submittedName>
</protein>